<accession>I0IP32</accession>
<dbReference type="KEGG" id="lfc:LFE_1348"/>
<keyword evidence="1" id="KW-0328">Glycosyltransferase</keyword>
<dbReference type="eggNOG" id="COG1922">
    <property type="taxonomic scope" value="Bacteria"/>
</dbReference>
<evidence type="ECO:0000256" key="1">
    <source>
        <dbReference type="ARBA" id="ARBA00022676"/>
    </source>
</evidence>
<dbReference type="GO" id="GO:0016758">
    <property type="term" value="F:hexosyltransferase activity"/>
    <property type="evidence" value="ECO:0007669"/>
    <property type="project" value="TreeGrafter"/>
</dbReference>
<dbReference type="EMBL" id="AP012342">
    <property type="protein sequence ID" value="BAM07031.1"/>
    <property type="molecule type" value="Genomic_DNA"/>
</dbReference>
<dbReference type="PATRIC" id="fig|1162668.3.peg.1590"/>
<protein>
    <submittedName>
        <fullName evidence="3">Putative N-acetylmannosamine transferase</fullName>
    </submittedName>
</protein>
<dbReference type="STRING" id="1162668.LFE_1348"/>
<evidence type="ECO:0000256" key="2">
    <source>
        <dbReference type="ARBA" id="ARBA00022679"/>
    </source>
</evidence>
<dbReference type="InterPro" id="IPR004629">
    <property type="entry name" value="WecG_TagA_CpsF"/>
</dbReference>
<organism evidence="3 4">
    <name type="scientific">Leptospirillum ferrooxidans (strain C2-3)</name>
    <dbReference type="NCBI Taxonomy" id="1162668"/>
    <lineage>
        <taxon>Bacteria</taxon>
        <taxon>Pseudomonadati</taxon>
        <taxon>Nitrospirota</taxon>
        <taxon>Nitrospiria</taxon>
        <taxon>Nitrospirales</taxon>
        <taxon>Nitrospiraceae</taxon>
        <taxon>Leptospirillum</taxon>
    </lineage>
</organism>
<dbReference type="PANTHER" id="PTHR34136:SF1">
    <property type="entry name" value="UDP-N-ACETYL-D-MANNOSAMINURONIC ACID TRANSFERASE"/>
    <property type="match status" value="1"/>
</dbReference>
<name>I0IP32_LEPFC</name>
<gene>
    <name evidence="3" type="ordered locus">LFE_1348</name>
</gene>
<sequence length="256" mass="29417">MKTVRMFGISVASITLSEASEVFSEMARKKETRVIFTANAEHIALLTSNREFQKAYHEADFVLADGMPLVWFSRLIGERLPERVTGSDLLPELCRMAERKSLKVFFLGGTEDVTPKAIENLLKRFPSMNVVGFATPWIDFAHDEKIHSDLLETINQSGADIVFIGFGAPKQEIWIARNQKKLKTGIVLAVGGTFDFLAGKTIRAPLWMQKTGLEWFWRLIHEPKRLWRRYLIGNVIFLLIAWNECQKKYKNDLHFK</sequence>
<evidence type="ECO:0000313" key="4">
    <source>
        <dbReference type="Proteomes" id="UP000007382"/>
    </source>
</evidence>
<dbReference type="OrthoDB" id="9771846at2"/>
<dbReference type="PANTHER" id="PTHR34136">
    <property type="match status" value="1"/>
</dbReference>
<proteinExistence type="predicted"/>
<dbReference type="NCBIfam" id="TIGR00696">
    <property type="entry name" value="wecG_tagA_cpsF"/>
    <property type="match status" value="1"/>
</dbReference>
<reference evidence="3 4" key="1">
    <citation type="journal article" date="2012" name="J. Bacteriol.">
        <title>Complete Genome Sequence of Leptospirillum ferrooxidans Strain C2-3, Isolated from a Fresh Volcanic Ash Deposit on the Island of Miyake, Japan.</title>
        <authorList>
            <person name="Fujimura R."/>
            <person name="Sato Y."/>
            <person name="Nishizawa T."/>
            <person name="Oshima K."/>
            <person name="Kim S.-W."/>
            <person name="Hattori M."/>
            <person name="Kamijo T."/>
            <person name="Ohta H."/>
        </authorList>
    </citation>
    <scope>NUCLEOTIDE SEQUENCE [LARGE SCALE GENOMIC DNA]</scope>
    <source>
        <strain evidence="3 4">C2-3</strain>
    </source>
</reference>
<dbReference type="CDD" id="cd06533">
    <property type="entry name" value="Glyco_transf_WecG_TagA"/>
    <property type="match status" value="1"/>
</dbReference>
<dbReference type="HOGENOM" id="CLU_063203_0_1_0"/>
<keyword evidence="4" id="KW-1185">Reference proteome</keyword>
<dbReference type="RefSeq" id="WP_014449519.1">
    <property type="nucleotide sequence ID" value="NC_017094.1"/>
</dbReference>
<dbReference type="Pfam" id="PF03808">
    <property type="entry name" value="Glyco_tran_WecG"/>
    <property type="match status" value="1"/>
</dbReference>
<reference evidence="4" key="2">
    <citation type="submission" date="2012-03" db="EMBL/GenBank/DDBJ databases">
        <title>The complete genome sequence of the pioneer microbe on fresh volcanic deposit, Leptospirillum ferrooxidans strain C2-3.</title>
        <authorList>
            <person name="Fujimura R."/>
            <person name="Sato Y."/>
            <person name="Nishizawa T."/>
            <person name="Nanba K."/>
            <person name="Oshima K."/>
            <person name="Hattori M."/>
            <person name="Kamijo T."/>
            <person name="Ohta H."/>
        </authorList>
    </citation>
    <scope>NUCLEOTIDE SEQUENCE [LARGE SCALE GENOMIC DNA]</scope>
    <source>
        <strain evidence="4">C2-3</strain>
    </source>
</reference>
<evidence type="ECO:0000313" key="3">
    <source>
        <dbReference type="EMBL" id="BAM07031.1"/>
    </source>
</evidence>
<keyword evidence="2 3" id="KW-0808">Transferase</keyword>
<dbReference type="AlphaFoldDB" id="I0IP32"/>
<dbReference type="Proteomes" id="UP000007382">
    <property type="component" value="Chromosome"/>
</dbReference>